<feature type="compositionally biased region" description="Polar residues" evidence="2">
    <location>
        <begin position="250"/>
        <end position="259"/>
    </location>
</feature>
<dbReference type="GO" id="GO:0005737">
    <property type="term" value="C:cytoplasm"/>
    <property type="evidence" value="ECO:0007669"/>
    <property type="project" value="TreeGrafter"/>
</dbReference>
<dbReference type="SMART" id="SM00271">
    <property type="entry name" value="DnaJ"/>
    <property type="match status" value="1"/>
</dbReference>
<dbReference type="InParanoid" id="K0KXY0"/>
<feature type="compositionally biased region" description="Acidic residues" evidence="2">
    <location>
        <begin position="597"/>
        <end position="618"/>
    </location>
</feature>
<feature type="compositionally biased region" description="Polar residues" evidence="2">
    <location>
        <begin position="529"/>
        <end position="542"/>
    </location>
</feature>
<dbReference type="Proteomes" id="UP000009328">
    <property type="component" value="Unassembled WGS sequence"/>
</dbReference>
<dbReference type="eggNOG" id="KOG0714">
    <property type="taxonomic scope" value="Eukaryota"/>
</dbReference>
<dbReference type="STRING" id="1206466.K0KXY0"/>
<keyword evidence="6" id="KW-1185">Reference proteome</keyword>
<dbReference type="PROSITE" id="PS00636">
    <property type="entry name" value="DNAJ_1"/>
    <property type="match status" value="1"/>
</dbReference>
<dbReference type="GO" id="GO:0042026">
    <property type="term" value="P:protein refolding"/>
    <property type="evidence" value="ECO:0007669"/>
    <property type="project" value="TreeGrafter"/>
</dbReference>
<feature type="compositionally biased region" description="Polar residues" evidence="2">
    <location>
        <begin position="266"/>
        <end position="275"/>
    </location>
</feature>
<proteinExistence type="predicted"/>
<feature type="compositionally biased region" description="Low complexity" evidence="2">
    <location>
        <begin position="276"/>
        <end position="287"/>
    </location>
</feature>
<organism evidence="5 6">
    <name type="scientific">Wickerhamomyces ciferrii (strain ATCC 14091 / BCRC 22168 / CBS 111 / JCM 3599 / NBRC 0793 / NRRL Y-1031 F-60-10)</name>
    <name type="common">Yeast</name>
    <name type="synonym">Pichia ciferrii</name>
    <dbReference type="NCBI Taxonomy" id="1206466"/>
    <lineage>
        <taxon>Eukaryota</taxon>
        <taxon>Fungi</taxon>
        <taxon>Dikarya</taxon>
        <taxon>Ascomycota</taxon>
        <taxon>Saccharomycotina</taxon>
        <taxon>Saccharomycetes</taxon>
        <taxon>Phaffomycetales</taxon>
        <taxon>Wickerhamomycetaceae</taxon>
        <taxon>Wickerhamomyces</taxon>
    </lineage>
</organism>
<dbReference type="AlphaFoldDB" id="K0KXY0"/>
<feature type="compositionally biased region" description="Polar residues" evidence="2">
    <location>
        <begin position="201"/>
        <end position="216"/>
    </location>
</feature>
<feature type="compositionally biased region" description="Low complexity" evidence="2">
    <location>
        <begin position="355"/>
        <end position="368"/>
    </location>
</feature>
<evidence type="ECO:0000313" key="6">
    <source>
        <dbReference type="Proteomes" id="UP000009328"/>
    </source>
</evidence>
<dbReference type="PANTHER" id="PTHR43096">
    <property type="entry name" value="DNAJ HOMOLOG 1, MITOCHONDRIAL-RELATED"/>
    <property type="match status" value="1"/>
</dbReference>
<dbReference type="HOGENOM" id="CLU_341074_0_0_1"/>
<feature type="compositionally biased region" description="Polar residues" evidence="2">
    <location>
        <begin position="369"/>
        <end position="379"/>
    </location>
</feature>
<evidence type="ECO:0000256" key="2">
    <source>
        <dbReference type="SAM" id="MobiDB-lite"/>
    </source>
</evidence>
<feature type="compositionally biased region" description="Polar residues" evidence="2">
    <location>
        <begin position="298"/>
        <end position="310"/>
    </location>
</feature>
<feature type="region of interest" description="Disordered" evidence="2">
    <location>
        <begin position="250"/>
        <end position="495"/>
    </location>
</feature>
<dbReference type="Pfam" id="PF00226">
    <property type="entry name" value="DnaJ"/>
    <property type="match status" value="1"/>
</dbReference>
<dbReference type="InterPro" id="IPR036869">
    <property type="entry name" value="J_dom_sf"/>
</dbReference>
<dbReference type="CDD" id="cd06257">
    <property type="entry name" value="DnaJ"/>
    <property type="match status" value="1"/>
</dbReference>
<keyword evidence="3" id="KW-0472">Membrane</keyword>
<dbReference type="InterPro" id="IPR001623">
    <property type="entry name" value="DnaJ_domain"/>
</dbReference>
<protein>
    <submittedName>
        <fullName evidence="5">Cell surface glycoprotein</fullName>
    </submittedName>
</protein>
<feature type="compositionally biased region" description="Basic and acidic residues" evidence="2">
    <location>
        <begin position="583"/>
        <end position="596"/>
    </location>
</feature>
<dbReference type="EMBL" id="CAIF01000287">
    <property type="protein sequence ID" value="CCH46927.1"/>
    <property type="molecule type" value="Genomic_DNA"/>
</dbReference>
<feature type="region of interest" description="Disordered" evidence="2">
    <location>
        <begin position="529"/>
        <end position="684"/>
    </location>
</feature>
<comment type="caution">
    <text evidence="5">The sequence shown here is derived from an EMBL/GenBank/DDBJ whole genome shotgun (WGS) entry which is preliminary data.</text>
</comment>
<sequence length="832" mass="93435">MEEITSCQLYFDTRIASGFNQESLFCYSVSIGIVLGLVYGSIAPCLAAAAMMLNHYTFIGVKENATQDEIKKAYKKLALKHHPDKSKAPESDEIFKKLVEVYDVLTNPQKKKEYDLSLTQLMSVAPQFKRQGPSPGPGPRSYPPPPPPPNTFTHTESHQYGGYTRGPYNHNAQYNFPHQRHGGPAFPAPPPSASNSRNFNTSGSVPRQPPSANNNKFTHDDDDFDFAYRRNQQTHYDSFSNNKTYFTSSKTSYNSTNGASPGYVRNGSTFNKAGHNNNNNNNNSNNNTGGKFFKKRNQPNYTTSHTQYSPDGNIPPHNVRVPNNGAPPSRFHPSNLPPNPMRPFIPPPFIPPHANGPSPQQPPSANSSFRYTQGSTSVPSVPVDPLPNSWQKQKTNFKTSYVPSSSSPGGNIHQNSHHPSPPQSNANTSSKSQRQQQQQQQPPQPPPQSDIPIYPTNMEKPPTKDNPGPNSGPNPISDLTSSASSNSIPKKPPRTTLSINELFENMSNPSKNQSTPLKFEFDNIDISTKSTPRNIRTQNKYVNRNERSGIPSNSRSPSLSNGTNSGSNTPKFQTASGRPPRTSLEESNKFEYRFEETREDEGNFEDEESEDELVEIDESTFRSNGPPNFKKQKTQSNSPSPPPAEPPSRNRPNSSASSTGGGINSMNFDDFKKTTPLTQTNGNFEMKGFTRALEESNEDLNEGKKLKKQRNSNVPRLENEMLGIEEFQLYKLPEPSNIIKDLNDWQRYRREFDEFQTRAIKLKGFLSRYLDLRVNKDQEFTNFIFKSSFNMDLYDYGLQKDNAVAVHLVELNQSITRVMREYQDLKSRFPKH</sequence>
<keyword evidence="1" id="KW-0143">Chaperone</keyword>
<dbReference type="SUPFAM" id="SSF46565">
    <property type="entry name" value="Chaperone J-domain"/>
    <property type="match status" value="1"/>
</dbReference>
<gene>
    <name evidence="5" type="ORF">BN7_6533</name>
</gene>
<dbReference type="PANTHER" id="PTHR43096:SF52">
    <property type="entry name" value="DNAJ HOMOLOG 1, MITOCHONDRIAL-RELATED"/>
    <property type="match status" value="1"/>
</dbReference>
<evidence type="ECO:0000259" key="4">
    <source>
        <dbReference type="PROSITE" id="PS50076"/>
    </source>
</evidence>
<feature type="domain" description="J" evidence="4">
    <location>
        <begin position="54"/>
        <end position="118"/>
    </location>
</feature>
<evidence type="ECO:0000256" key="3">
    <source>
        <dbReference type="SAM" id="Phobius"/>
    </source>
</evidence>
<accession>K0KXY0</accession>
<reference evidence="5 6" key="1">
    <citation type="journal article" date="2012" name="Eukaryot. Cell">
        <title>Draft genome sequence of Wickerhamomyces ciferrii NRRL Y-1031 F-60-10.</title>
        <authorList>
            <person name="Schneider J."/>
            <person name="Andrea H."/>
            <person name="Blom J."/>
            <person name="Jaenicke S."/>
            <person name="Ruckert C."/>
            <person name="Schorsch C."/>
            <person name="Szczepanowski R."/>
            <person name="Farwick M."/>
            <person name="Goesmann A."/>
            <person name="Puhler A."/>
            <person name="Schaffer S."/>
            <person name="Tauch A."/>
            <person name="Kohler T."/>
            <person name="Brinkrolf K."/>
        </authorList>
    </citation>
    <scope>NUCLEOTIDE SEQUENCE [LARGE SCALE GENOMIC DNA]</scope>
    <source>
        <strain evidence="6">ATCC 14091 / BCRC 22168 / CBS 111 / JCM 3599 / NBRC 0793 / NRRL Y-1031 F-60-10</strain>
    </source>
</reference>
<feature type="region of interest" description="Disordered" evidence="2">
    <location>
        <begin position="127"/>
        <end position="222"/>
    </location>
</feature>
<feature type="compositionally biased region" description="Pro residues" evidence="2">
    <location>
        <begin position="134"/>
        <end position="150"/>
    </location>
</feature>
<feature type="compositionally biased region" description="Low complexity" evidence="2">
    <location>
        <begin position="556"/>
        <end position="570"/>
    </location>
</feature>
<feature type="compositionally biased region" description="Pro residues" evidence="2">
    <location>
        <begin position="335"/>
        <end position="351"/>
    </location>
</feature>
<evidence type="ECO:0000313" key="5">
    <source>
        <dbReference type="EMBL" id="CCH46927.1"/>
    </source>
</evidence>
<feature type="compositionally biased region" description="Polar residues" evidence="2">
    <location>
        <begin position="477"/>
        <end position="488"/>
    </location>
</feature>
<feature type="compositionally biased region" description="Low complexity" evidence="2">
    <location>
        <begin position="466"/>
        <end position="475"/>
    </location>
</feature>
<dbReference type="GO" id="GO:0051082">
    <property type="term" value="F:unfolded protein binding"/>
    <property type="evidence" value="ECO:0007669"/>
    <property type="project" value="TreeGrafter"/>
</dbReference>
<feature type="compositionally biased region" description="Polar residues" evidence="2">
    <location>
        <begin position="388"/>
        <end position="434"/>
    </location>
</feature>
<name>K0KXY0_WICCF</name>
<evidence type="ECO:0000256" key="1">
    <source>
        <dbReference type="ARBA" id="ARBA00023186"/>
    </source>
</evidence>
<dbReference type="PROSITE" id="PS50076">
    <property type="entry name" value="DNAJ_2"/>
    <property type="match status" value="1"/>
</dbReference>
<dbReference type="InterPro" id="IPR018253">
    <property type="entry name" value="DnaJ_domain_CS"/>
</dbReference>
<keyword evidence="3" id="KW-0812">Transmembrane</keyword>
<dbReference type="PRINTS" id="PR00625">
    <property type="entry name" value="JDOMAIN"/>
</dbReference>
<dbReference type="Gene3D" id="1.10.287.110">
    <property type="entry name" value="DnaJ domain"/>
    <property type="match status" value="1"/>
</dbReference>
<keyword evidence="3" id="KW-1133">Transmembrane helix</keyword>
<feature type="transmembrane region" description="Helical" evidence="3">
    <location>
        <begin position="24"/>
        <end position="53"/>
    </location>
</feature>